<accession>A0A9W4XC46</accession>
<dbReference type="Proteomes" id="UP001152885">
    <property type="component" value="Unassembled WGS sequence"/>
</dbReference>
<dbReference type="EMBL" id="CANTUO010000001">
    <property type="protein sequence ID" value="CAI5756813.1"/>
    <property type="molecule type" value="Genomic_DNA"/>
</dbReference>
<name>A0A9W4XC46_9ASCO</name>
<gene>
    <name evidence="3" type="ORF">CANVERA_P1332</name>
</gene>
<evidence type="ECO:0000313" key="3">
    <source>
        <dbReference type="EMBL" id="CAI5756813.1"/>
    </source>
</evidence>
<comment type="caution">
    <text evidence="3">The sequence shown here is derived from an EMBL/GenBank/DDBJ whole genome shotgun (WGS) entry which is preliminary data.</text>
</comment>
<proteinExistence type="predicted"/>
<dbReference type="OrthoDB" id="2122308at2759"/>
<evidence type="ECO:0000313" key="4">
    <source>
        <dbReference type="Proteomes" id="UP001152885"/>
    </source>
</evidence>
<sequence length="93" mass="10899">MSKTKKWGVHEKKPTDSKWFTHNHSYETNPTKIKKNGAGKNNWGKPGDEIDEEDEVDYKLYNKKSQGRRNSNHDLNQARLNEVDLKTNKNLMI</sequence>
<keyword evidence="4" id="KW-1185">Reference proteome</keyword>
<evidence type="ECO:0000256" key="1">
    <source>
        <dbReference type="SAM" id="MobiDB-lite"/>
    </source>
</evidence>
<dbReference type="AlphaFoldDB" id="A0A9W4XC46"/>
<evidence type="ECO:0000259" key="2">
    <source>
        <dbReference type="Pfam" id="PF04774"/>
    </source>
</evidence>
<dbReference type="InterPro" id="IPR006861">
    <property type="entry name" value="HABP4_PAIRBP1-bd"/>
</dbReference>
<feature type="compositionally biased region" description="Polar residues" evidence="1">
    <location>
        <begin position="18"/>
        <end position="31"/>
    </location>
</feature>
<reference evidence="3" key="1">
    <citation type="submission" date="2022-12" db="EMBL/GenBank/DDBJ databases">
        <authorList>
            <person name="Brejova B."/>
        </authorList>
    </citation>
    <scope>NUCLEOTIDE SEQUENCE</scope>
</reference>
<protein>
    <recommendedName>
        <fullName evidence="2">Hyaluronan/mRNA-binding protein domain-containing protein</fullName>
    </recommendedName>
</protein>
<dbReference type="Pfam" id="PF04774">
    <property type="entry name" value="HABP4_PAI-RBP1"/>
    <property type="match status" value="1"/>
</dbReference>
<feature type="region of interest" description="Disordered" evidence="1">
    <location>
        <begin position="1"/>
        <end position="54"/>
    </location>
</feature>
<organism evidence="3 4">
    <name type="scientific">Candida verbasci</name>
    <dbReference type="NCBI Taxonomy" id="1227364"/>
    <lineage>
        <taxon>Eukaryota</taxon>
        <taxon>Fungi</taxon>
        <taxon>Dikarya</taxon>
        <taxon>Ascomycota</taxon>
        <taxon>Saccharomycotina</taxon>
        <taxon>Pichiomycetes</taxon>
        <taxon>Debaryomycetaceae</taxon>
        <taxon>Candida/Lodderomyces clade</taxon>
        <taxon>Candida</taxon>
    </lineage>
</organism>
<feature type="domain" description="Hyaluronan/mRNA-binding protein" evidence="2">
    <location>
        <begin position="31"/>
        <end position="74"/>
    </location>
</feature>